<keyword evidence="1" id="KW-0732">Signal</keyword>
<dbReference type="SUPFAM" id="SSF53850">
    <property type="entry name" value="Periplasmic binding protein-like II"/>
    <property type="match status" value="1"/>
</dbReference>
<dbReference type="Gene3D" id="3.40.190.10">
    <property type="entry name" value="Periplasmic binding protein-like II"/>
    <property type="match status" value="2"/>
</dbReference>
<dbReference type="CDD" id="cd13624">
    <property type="entry name" value="PBP2_Arg_Lys_His"/>
    <property type="match status" value="1"/>
</dbReference>
<dbReference type="InterPro" id="IPR001320">
    <property type="entry name" value="Iontro_rcpt_C"/>
</dbReference>
<dbReference type="Pfam" id="PF00497">
    <property type="entry name" value="SBP_bac_3"/>
    <property type="match status" value="1"/>
</dbReference>
<accession>A0A0T5X7X6</accession>
<dbReference type="SMART" id="SM00079">
    <property type="entry name" value="PBPe"/>
    <property type="match status" value="1"/>
</dbReference>
<evidence type="ECO:0000259" key="3">
    <source>
        <dbReference type="SMART" id="SM00079"/>
    </source>
</evidence>
<feature type="domain" description="Ionotropic glutamate receptor C-terminal" evidence="3">
    <location>
        <begin position="39"/>
        <end position="255"/>
    </location>
</feature>
<evidence type="ECO:0000313" key="5">
    <source>
        <dbReference type="Proteomes" id="UP000005273"/>
    </source>
</evidence>
<dbReference type="SMART" id="SM00062">
    <property type="entry name" value="PBPb"/>
    <property type="match status" value="1"/>
</dbReference>
<organism evidence="4 5">
    <name type="scientific">Acetomicrobium hydrogeniformans ATCC BAA-1850</name>
    <dbReference type="NCBI Taxonomy" id="592015"/>
    <lineage>
        <taxon>Bacteria</taxon>
        <taxon>Thermotogati</taxon>
        <taxon>Synergistota</taxon>
        <taxon>Synergistia</taxon>
        <taxon>Synergistales</taxon>
        <taxon>Acetomicrobiaceae</taxon>
        <taxon>Acetomicrobium</taxon>
    </lineage>
</organism>
<protein>
    <submittedName>
        <fullName evidence="4">Putative arginine ABC transporter, periplasmic arginine-binding protein ArtJ</fullName>
    </submittedName>
</protein>
<dbReference type="eggNOG" id="COG0834">
    <property type="taxonomic scope" value="Bacteria"/>
</dbReference>
<dbReference type="PANTHER" id="PTHR35936:SF17">
    <property type="entry name" value="ARGININE-BINDING EXTRACELLULAR PROTEIN ARTP"/>
    <property type="match status" value="1"/>
</dbReference>
<reference evidence="5" key="1">
    <citation type="submission" date="2012-09" db="EMBL/GenBank/DDBJ databases">
        <authorList>
            <person name="Weinstock G."/>
            <person name="Sodergren E."/>
            <person name="Clifton S."/>
            <person name="Fulton L."/>
            <person name="Fulton B."/>
            <person name="Courtney L."/>
            <person name="Fronick C."/>
            <person name="Harrison M."/>
            <person name="Strong C."/>
            <person name="Farmer C."/>
            <person name="Delehaunty K."/>
            <person name="Markovic C."/>
            <person name="Hall O."/>
            <person name="Minx P."/>
            <person name="Tomlinson C."/>
            <person name="Mitreva M."/>
            <person name="Nelson J."/>
            <person name="Hou S."/>
            <person name="Wollam A."/>
            <person name="Pepin K.H."/>
            <person name="Johnson M."/>
            <person name="Bhonagiri V."/>
            <person name="Nash W.E."/>
            <person name="Suruliraj S."/>
            <person name="Warren W."/>
            <person name="Chinwalla A."/>
            <person name="Mardis E.R."/>
            <person name="Wilson R.K."/>
        </authorList>
    </citation>
    <scope>NUCLEOTIDE SEQUENCE [LARGE SCALE GENOMIC DNA]</scope>
    <source>
        <strain evidence="5">OS1</strain>
    </source>
</reference>
<evidence type="ECO:0000256" key="1">
    <source>
        <dbReference type="ARBA" id="ARBA00022729"/>
    </source>
</evidence>
<dbReference type="AlphaFoldDB" id="A0A0T5X7X6"/>
<feature type="domain" description="Solute-binding protein family 3/N-terminal" evidence="2">
    <location>
        <begin position="39"/>
        <end position="257"/>
    </location>
</feature>
<sequence length="257" mass="28018">MGIICKYRREVHVMKKCLFYLSVIALALFVSVAPVSAKTYVVGTSAGFPPFEYIQEGKIVGFDVDLMKAIAESQGFEVEFQDISFDSLIPGLNAGTIDIVAAGMTITEERAKVVDFTEPYYSANQALLVKEGSGNTLTVLFGNHNIAVQTGTTGDLWVEENLEKTGILTGKVTRFDTFVLAIQDLINGNVDGVVLDTPVAKRYAAEKPVVMVAEIITGEQYGLAVAKGNKELLEKLNKGLEEVKTSGKMDELLKKYF</sequence>
<dbReference type="GO" id="GO:0015276">
    <property type="term" value="F:ligand-gated monoatomic ion channel activity"/>
    <property type="evidence" value="ECO:0007669"/>
    <property type="project" value="InterPro"/>
</dbReference>
<dbReference type="EMBL" id="ACJX03000001">
    <property type="protein sequence ID" value="KRT34443.1"/>
    <property type="molecule type" value="Genomic_DNA"/>
</dbReference>
<gene>
    <name evidence="4" type="ORF">HMPREF1705_02636</name>
</gene>
<comment type="caution">
    <text evidence="4">The sequence shown here is derived from an EMBL/GenBank/DDBJ whole genome shotgun (WGS) entry which is preliminary data.</text>
</comment>
<dbReference type="GO" id="GO:0016020">
    <property type="term" value="C:membrane"/>
    <property type="evidence" value="ECO:0007669"/>
    <property type="project" value="InterPro"/>
</dbReference>
<dbReference type="PANTHER" id="PTHR35936">
    <property type="entry name" value="MEMBRANE-BOUND LYTIC MUREIN TRANSGLYCOSYLASE F"/>
    <property type="match status" value="1"/>
</dbReference>
<keyword evidence="5" id="KW-1185">Reference proteome</keyword>
<name>A0A0T5X7X6_9BACT</name>
<dbReference type="Proteomes" id="UP000005273">
    <property type="component" value="Unassembled WGS sequence"/>
</dbReference>
<dbReference type="InterPro" id="IPR001638">
    <property type="entry name" value="Solute-binding_3/MltF_N"/>
</dbReference>
<evidence type="ECO:0000313" key="4">
    <source>
        <dbReference type="EMBL" id="KRT34443.1"/>
    </source>
</evidence>
<proteinExistence type="predicted"/>
<dbReference type="STRING" id="592015.HMPREF1705_02636"/>
<evidence type="ECO:0000259" key="2">
    <source>
        <dbReference type="SMART" id="SM00062"/>
    </source>
</evidence>